<protein>
    <recommendedName>
        <fullName evidence="6">Protein IQ-DOMAIN 1</fullName>
    </recommendedName>
</protein>
<dbReference type="InterPro" id="IPR000048">
    <property type="entry name" value="IQ_motif_EF-hand-BS"/>
</dbReference>
<proteinExistence type="inferred from homology"/>
<feature type="compositionally biased region" description="Polar residues" evidence="3">
    <location>
        <begin position="337"/>
        <end position="351"/>
    </location>
</feature>
<evidence type="ECO:0000313" key="4">
    <source>
        <dbReference type="EMBL" id="KAG6517823.1"/>
    </source>
</evidence>
<feature type="compositionally biased region" description="Basic residues" evidence="3">
    <location>
        <begin position="352"/>
        <end position="367"/>
    </location>
</feature>
<comment type="similarity">
    <text evidence="2">Belongs to the IQD family.</text>
</comment>
<dbReference type="EMBL" id="JACMSC010000006">
    <property type="protein sequence ID" value="KAG6517823.1"/>
    <property type="molecule type" value="Genomic_DNA"/>
</dbReference>
<gene>
    <name evidence="4" type="ORF">ZIOFF_021222</name>
</gene>
<dbReference type="PROSITE" id="PS50096">
    <property type="entry name" value="IQ"/>
    <property type="match status" value="1"/>
</dbReference>
<feature type="compositionally biased region" description="Polar residues" evidence="3">
    <location>
        <begin position="368"/>
        <end position="392"/>
    </location>
</feature>
<dbReference type="SMART" id="SM00015">
    <property type="entry name" value="IQ"/>
    <property type="match status" value="1"/>
</dbReference>
<dbReference type="CDD" id="cd23767">
    <property type="entry name" value="IQCD"/>
    <property type="match status" value="1"/>
</dbReference>
<organism evidence="4 5">
    <name type="scientific">Zingiber officinale</name>
    <name type="common">Ginger</name>
    <name type="synonym">Amomum zingiber</name>
    <dbReference type="NCBI Taxonomy" id="94328"/>
    <lineage>
        <taxon>Eukaryota</taxon>
        <taxon>Viridiplantae</taxon>
        <taxon>Streptophyta</taxon>
        <taxon>Embryophyta</taxon>
        <taxon>Tracheophyta</taxon>
        <taxon>Spermatophyta</taxon>
        <taxon>Magnoliopsida</taxon>
        <taxon>Liliopsida</taxon>
        <taxon>Zingiberales</taxon>
        <taxon>Zingiberaceae</taxon>
        <taxon>Zingiber</taxon>
    </lineage>
</organism>
<dbReference type="Proteomes" id="UP000734854">
    <property type="component" value="Unassembled WGS sequence"/>
</dbReference>
<feature type="region of interest" description="Disordered" evidence="3">
    <location>
        <begin position="337"/>
        <end position="392"/>
    </location>
</feature>
<dbReference type="GO" id="GO:0005516">
    <property type="term" value="F:calmodulin binding"/>
    <property type="evidence" value="ECO:0007669"/>
    <property type="project" value="UniProtKB-KW"/>
</dbReference>
<dbReference type="PANTHER" id="PTHR32295:SF15">
    <property type="entry name" value="PROTEIN IQ-DOMAIN 33"/>
    <property type="match status" value="1"/>
</dbReference>
<evidence type="ECO:0008006" key="6">
    <source>
        <dbReference type="Google" id="ProtNLM"/>
    </source>
</evidence>
<dbReference type="AlphaFoldDB" id="A0A8J5H3J0"/>
<evidence type="ECO:0000313" key="5">
    <source>
        <dbReference type="Proteomes" id="UP000734854"/>
    </source>
</evidence>
<dbReference type="PANTHER" id="PTHR32295">
    <property type="entry name" value="IQ-DOMAIN 5-RELATED"/>
    <property type="match status" value="1"/>
</dbReference>
<keyword evidence="5" id="KW-1185">Reference proteome</keyword>
<name>A0A8J5H3J0_ZINOF</name>
<evidence type="ECO:0000256" key="3">
    <source>
        <dbReference type="SAM" id="MobiDB-lite"/>
    </source>
</evidence>
<reference evidence="4 5" key="1">
    <citation type="submission" date="2020-08" db="EMBL/GenBank/DDBJ databases">
        <title>Plant Genome Project.</title>
        <authorList>
            <person name="Zhang R.-G."/>
        </authorList>
    </citation>
    <scope>NUCLEOTIDE SEQUENCE [LARGE SCALE GENOMIC DNA]</scope>
    <source>
        <tissue evidence="4">Rhizome</tissue>
    </source>
</reference>
<evidence type="ECO:0000256" key="2">
    <source>
        <dbReference type="ARBA" id="ARBA00024341"/>
    </source>
</evidence>
<keyword evidence="1" id="KW-0112">Calmodulin-binding</keyword>
<sequence length="392" mass="43955">MPSSSSKALPPCKFTQHMHQRNAAGPSLAIAHLIAQTCSSSWLLKEEEEEEGEANLEGRMGRSGCLVKRVFSRSRTSKCQHERSMLLEKIKWSAIKLYLCGEEFSSVLVEDDLASCKSSEENGDRRAVQVEDGMDGDVSARERAAILIQAAFRGFLTRQQCKLHDEGNDARSLDCKTFENTSIEVQMGDSVCISSDHEASIITLQNHAQRRARSQVFKPKEEWDDSTLSSSISKLRIQNKLEATTRRERALAYAFSQQLRTCMTKRRSAKPNPTELNLGWSWLERWMATRQQEHASEFSQASSVIQRRMVIRKRSNAAVEEKESCGSNDVSVNFDASSVASQNPRNGCQPTSRRKSNSKRSASRRKITASNHSAPHSSSKVSMSFTSNRIEA</sequence>
<accession>A0A8J5H3J0</accession>
<dbReference type="Gene3D" id="1.20.5.190">
    <property type="match status" value="1"/>
</dbReference>
<comment type="caution">
    <text evidence="4">The sequence shown here is derived from an EMBL/GenBank/DDBJ whole genome shotgun (WGS) entry which is preliminary data.</text>
</comment>
<dbReference type="Pfam" id="PF00612">
    <property type="entry name" value="IQ"/>
    <property type="match status" value="1"/>
</dbReference>
<evidence type="ECO:0000256" key="1">
    <source>
        <dbReference type="ARBA" id="ARBA00022860"/>
    </source>
</evidence>